<evidence type="ECO:0000313" key="1">
    <source>
        <dbReference type="EMBL" id="UXX80023.1"/>
    </source>
</evidence>
<accession>A0ABY6D4N4</accession>
<dbReference type="RefSeq" id="WP_263051753.1">
    <property type="nucleotide sequence ID" value="NZ_CP106735.1"/>
</dbReference>
<evidence type="ECO:0000313" key="2">
    <source>
        <dbReference type="Proteomes" id="UP001062165"/>
    </source>
</evidence>
<dbReference type="Pfam" id="PF19630">
    <property type="entry name" value="DUF6134"/>
    <property type="match status" value="1"/>
</dbReference>
<protein>
    <submittedName>
        <fullName evidence="1">Uncharacterized protein</fullName>
    </submittedName>
</protein>
<proteinExistence type="predicted"/>
<dbReference type="EMBL" id="CP106735">
    <property type="protein sequence ID" value="UXX80023.1"/>
    <property type="molecule type" value="Genomic_DNA"/>
</dbReference>
<organism evidence="1 2">
    <name type="scientific">Reichenbachiella carrageenanivorans</name>
    <dbReference type="NCBI Taxonomy" id="2979869"/>
    <lineage>
        <taxon>Bacteria</taxon>
        <taxon>Pseudomonadati</taxon>
        <taxon>Bacteroidota</taxon>
        <taxon>Cytophagia</taxon>
        <taxon>Cytophagales</taxon>
        <taxon>Reichenbachiellaceae</taxon>
        <taxon>Reichenbachiella</taxon>
    </lineage>
</organism>
<reference evidence="1" key="1">
    <citation type="submission" date="2022-10" db="EMBL/GenBank/DDBJ databases">
        <title>Comparative genomics and taxonomic characterization of three novel marine species of genus Reichenbachiella exhibiting antioxidant and polysaccharide degradation activities.</title>
        <authorList>
            <person name="Muhammad N."/>
            <person name="Lee Y.-J."/>
            <person name="Ko J."/>
            <person name="Kim S.-G."/>
        </authorList>
    </citation>
    <scope>NUCLEOTIDE SEQUENCE</scope>
    <source>
        <strain evidence="1">Wsw4-B4</strain>
    </source>
</reference>
<name>A0ABY6D4N4_9BACT</name>
<gene>
    <name evidence="1" type="ORF">N7E81_02745</name>
</gene>
<dbReference type="Proteomes" id="UP001062165">
    <property type="component" value="Chromosome"/>
</dbReference>
<dbReference type="InterPro" id="IPR045767">
    <property type="entry name" value="DUF6134"/>
</dbReference>
<sequence length="180" mass="20688">MSFSFAQRLEYEVIKGDKNVGYMIAEKKVKGDTTTYAIDSETSIKMLLTFTVHYQLYEVYVDGRLVSGHAESKLNGSSRTKSKVWIENGEYIVEVNGFEEHLGTNPITYSVPELYFSEPGTKEDTFSQQFAENLIIKKDEPHVFTLYSEDGRNTHTYAKGICTHVKLNRTYASFYFQLKQ</sequence>
<keyword evidence="2" id="KW-1185">Reference proteome</keyword>